<reference evidence="2" key="1">
    <citation type="submission" date="2022-08" db="EMBL/GenBank/DDBJ databases">
        <title>Catabolic pathway analysis in culturable SAR92 clade bacteria reveals their overlooked roles in DMSP degradation in coastal seas.</title>
        <authorList>
            <person name="He X."/>
            <person name="Zhang X."/>
            <person name="Zhang Y."/>
        </authorList>
    </citation>
    <scope>NUCLEOTIDE SEQUENCE</scope>
    <source>
        <strain evidence="2">H455</strain>
    </source>
</reference>
<accession>A0ABY5TP44</accession>
<proteinExistence type="predicted"/>
<evidence type="ECO:0000259" key="1">
    <source>
        <dbReference type="Pfam" id="PF00561"/>
    </source>
</evidence>
<dbReference type="Proteomes" id="UP001059934">
    <property type="component" value="Chromosome"/>
</dbReference>
<feature type="domain" description="AB hydrolase-1" evidence="1">
    <location>
        <begin position="28"/>
        <end position="149"/>
    </location>
</feature>
<organism evidence="2 3">
    <name type="scientific">SAR92 clade bacterium H455</name>
    <dbReference type="NCBI Taxonomy" id="2974818"/>
    <lineage>
        <taxon>Bacteria</taxon>
        <taxon>Pseudomonadati</taxon>
        <taxon>Pseudomonadota</taxon>
        <taxon>Gammaproteobacteria</taxon>
        <taxon>Cellvibrionales</taxon>
        <taxon>Porticoccaceae</taxon>
        <taxon>SAR92 clade</taxon>
    </lineage>
</organism>
<dbReference type="SUPFAM" id="SSF53474">
    <property type="entry name" value="alpha/beta-Hydrolases"/>
    <property type="match status" value="1"/>
</dbReference>
<keyword evidence="2" id="KW-0378">Hydrolase</keyword>
<keyword evidence="3" id="KW-1185">Reference proteome</keyword>
<protein>
    <submittedName>
        <fullName evidence="2">Alpha/beta fold hydrolase</fullName>
    </submittedName>
</protein>
<dbReference type="InterPro" id="IPR029058">
    <property type="entry name" value="AB_hydrolase_fold"/>
</dbReference>
<dbReference type="Pfam" id="PF00561">
    <property type="entry name" value="Abhydrolase_1"/>
    <property type="match status" value="1"/>
</dbReference>
<dbReference type="InterPro" id="IPR050471">
    <property type="entry name" value="AB_hydrolase"/>
</dbReference>
<dbReference type="PANTHER" id="PTHR43433">
    <property type="entry name" value="HYDROLASE, ALPHA/BETA FOLD FAMILY PROTEIN"/>
    <property type="match status" value="1"/>
</dbReference>
<sequence>MIEAGNTQYAQSNGLKIAYESFGNPEDPAIVLVAGLYNQLVRWPLELCQHLVDRGFRVIRFDNRDIGLSDKFDGVRAPGYFRLLLKSYFAVPVAAPYNLDDMAADTVGLLDALDIPAAHLVGMSMGGMISQIVAGRYPDRVLSLTSIMSTSGERGKGEASLKVSLKMLQPASKGKTPLDIAVEIWQMLGGPAYPMSDADIRAQVIAEHQRSSNPAGYMRQISAIRTSPSRVALLNAIKAPTLIIHGNQDVLVPVSGGIDTAKHIAHAELVRFEGMGHTLPQALLEQFADLIHKNSNIGA</sequence>
<dbReference type="InterPro" id="IPR000073">
    <property type="entry name" value="AB_hydrolase_1"/>
</dbReference>
<dbReference type="EMBL" id="CP103416">
    <property type="protein sequence ID" value="UVW34078.1"/>
    <property type="molecule type" value="Genomic_DNA"/>
</dbReference>
<dbReference type="PANTHER" id="PTHR43433:SF5">
    <property type="entry name" value="AB HYDROLASE-1 DOMAIN-CONTAINING PROTEIN"/>
    <property type="match status" value="1"/>
</dbReference>
<name>A0ABY5TP44_9GAMM</name>
<dbReference type="Gene3D" id="3.40.50.1820">
    <property type="entry name" value="alpha/beta hydrolase"/>
    <property type="match status" value="1"/>
</dbReference>
<gene>
    <name evidence="2" type="ORF">NYF23_08545</name>
</gene>
<dbReference type="GO" id="GO:0016787">
    <property type="term" value="F:hydrolase activity"/>
    <property type="evidence" value="ECO:0007669"/>
    <property type="project" value="UniProtKB-KW"/>
</dbReference>
<evidence type="ECO:0000313" key="2">
    <source>
        <dbReference type="EMBL" id="UVW34078.1"/>
    </source>
</evidence>
<evidence type="ECO:0000313" key="3">
    <source>
        <dbReference type="Proteomes" id="UP001059934"/>
    </source>
</evidence>